<evidence type="ECO:0000313" key="3">
    <source>
        <dbReference type="Proteomes" id="UP000070544"/>
    </source>
</evidence>
<feature type="signal peptide" evidence="1">
    <location>
        <begin position="1"/>
        <end position="26"/>
    </location>
</feature>
<reference evidence="2 3" key="1">
    <citation type="journal article" date="2015" name="Genome Biol. Evol.">
        <title>Phylogenomic analyses indicate that early fungi evolved digesting cell walls of algal ancestors of land plants.</title>
        <authorList>
            <person name="Chang Y."/>
            <person name="Wang S."/>
            <person name="Sekimoto S."/>
            <person name="Aerts A.L."/>
            <person name="Choi C."/>
            <person name="Clum A."/>
            <person name="LaButti K.M."/>
            <person name="Lindquist E.A."/>
            <person name="Yee Ngan C."/>
            <person name="Ohm R.A."/>
            <person name="Salamov A.A."/>
            <person name="Grigoriev I.V."/>
            <person name="Spatafora J.W."/>
            <person name="Berbee M.L."/>
        </authorList>
    </citation>
    <scope>NUCLEOTIDE SEQUENCE [LARGE SCALE GENOMIC DNA]</scope>
    <source>
        <strain evidence="2 3">JEL478</strain>
    </source>
</reference>
<gene>
    <name evidence="2" type="ORF">M427DRAFT_132015</name>
</gene>
<evidence type="ECO:0000313" key="2">
    <source>
        <dbReference type="EMBL" id="KXS19494.1"/>
    </source>
</evidence>
<dbReference type="AlphaFoldDB" id="A0A139AS66"/>
<name>A0A139AS66_GONPJ</name>
<organism evidence="2 3">
    <name type="scientific">Gonapodya prolifera (strain JEL478)</name>
    <name type="common">Monoblepharis prolifera</name>
    <dbReference type="NCBI Taxonomy" id="1344416"/>
    <lineage>
        <taxon>Eukaryota</taxon>
        <taxon>Fungi</taxon>
        <taxon>Fungi incertae sedis</taxon>
        <taxon>Chytridiomycota</taxon>
        <taxon>Chytridiomycota incertae sedis</taxon>
        <taxon>Monoblepharidomycetes</taxon>
        <taxon>Monoblepharidales</taxon>
        <taxon>Gonapodyaceae</taxon>
        <taxon>Gonapodya</taxon>
    </lineage>
</organism>
<keyword evidence="1" id="KW-0732">Signal</keyword>
<keyword evidence="3" id="KW-1185">Reference proteome</keyword>
<sequence>MRRRRRLRWLSSVVVPLLLFAHSATPQKFTSQPALARLSLLSARSVVNAAKSSMDAFVDGLSVGPDDSIYACFSDNRIWSISKSFNEKDATQPTHTPVAGPPAISSNLSSTTPSFQSVVYNGPANAQYIASRWISAPFYALSSKPPQMRPVLALADFHNSRIDFVDPYGANATSTNLNFVRLFSLTLPSSLPDTPDEISFPDRFGGFYCSGGAGPSPTNSTLSNVTSALFYVSSFSLSLLPQDLVNVTTQLPNATLVKTLDRVTGLAVNAEGTLLYVAQTSDGGSRLWRHRILGPGVLGEGSVVLELRSDFYGSFLSQRPVTGAIRVHPTTGHIAMALPFAPSILFFHPGNATETPTPLALSNTTSPSSLHVADAASASFPELPRSLTLVAQIRLNSSDMTHGSSLAFNSDGSSLFVAGPCVQTTQALSVGKACVAMVRLGPLGRNKDLGIAERINSTSFWREPS</sequence>
<protein>
    <recommendedName>
        <fullName evidence="4">Calcium-dependent phosphotriesterase</fullName>
    </recommendedName>
</protein>
<dbReference type="EMBL" id="KQ965738">
    <property type="protein sequence ID" value="KXS19494.1"/>
    <property type="molecule type" value="Genomic_DNA"/>
</dbReference>
<feature type="chain" id="PRO_5007296368" description="Calcium-dependent phosphotriesterase" evidence="1">
    <location>
        <begin position="27"/>
        <end position="465"/>
    </location>
</feature>
<evidence type="ECO:0000256" key="1">
    <source>
        <dbReference type="SAM" id="SignalP"/>
    </source>
</evidence>
<accession>A0A139AS66</accession>
<proteinExistence type="predicted"/>
<dbReference type="SUPFAM" id="SSF75011">
    <property type="entry name" value="3-carboxy-cis,cis-mucoante lactonizing enzyme"/>
    <property type="match status" value="1"/>
</dbReference>
<dbReference type="Proteomes" id="UP000070544">
    <property type="component" value="Unassembled WGS sequence"/>
</dbReference>
<evidence type="ECO:0008006" key="4">
    <source>
        <dbReference type="Google" id="ProtNLM"/>
    </source>
</evidence>